<evidence type="ECO:0000313" key="4">
    <source>
        <dbReference type="Proteomes" id="UP000756132"/>
    </source>
</evidence>
<keyword evidence="4" id="KW-1185">Reference proteome</keyword>
<dbReference type="GO" id="GO:0016787">
    <property type="term" value="F:hydrolase activity"/>
    <property type="evidence" value="ECO:0007669"/>
    <property type="project" value="UniProtKB-KW"/>
</dbReference>
<reference evidence="3" key="2">
    <citation type="journal article" date="2022" name="Microb. Genom.">
        <title>A chromosome-scale genome assembly of the tomato pathogen Cladosporium fulvum reveals a compartmentalized genome architecture and the presence of a dispensable chromosome.</title>
        <authorList>
            <person name="Zaccaron A.Z."/>
            <person name="Chen L.H."/>
            <person name="Samaras A."/>
            <person name="Stergiopoulos I."/>
        </authorList>
    </citation>
    <scope>NUCLEOTIDE SEQUENCE</scope>
    <source>
        <strain evidence="3">Race5_Kim</strain>
    </source>
</reference>
<dbReference type="InterPro" id="IPR050300">
    <property type="entry name" value="GDXG_lipolytic_enzyme"/>
</dbReference>
<name>A0A9Q8PAF0_PASFU</name>
<dbReference type="Gene3D" id="3.40.50.1820">
    <property type="entry name" value="alpha/beta hydrolase"/>
    <property type="match status" value="1"/>
</dbReference>
<proteinExistence type="predicted"/>
<dbReference type="Pfam" id="PF07859">
    <property type="entry name" value="Abhydrolase_3"/>
    <property type="match status" value="1"/>
</dbReference>
<accession>A0A9Q8PAF0</accession>
<protein>
    <submittedName>
        <fullName evidence="3">Carboxylesterase NlhH</fullName>
    </submittedName>
</protein>
<dbReference type="PANTHER" id="PTHR48081">
    <property type="entry name" value="AB HYDROLASE SUPERFAMILY PROTEIN C4A8.06C"/>
    <property type="match status" value="1"/>
</dbReference>
<dbReference type="InterPro" id="IPR029058">
    <property type="entry name" value="AB_hydrolase_fold"/>
</dbReference>
<dbReference type="PANTHER" id="PTHR48081:SF8">
    <property type="entry name" value="ALPHA_BETA HYDROLASE FOLD-3 DOMAIN-CONTAINING PROTEIN-RELATED"/>
    <property type="match status" value="1"/>
</dbReference>
<dbReference type="KEGG" id="ffu:CLAFUR5_06744"/>
<dbReference type="Proteomes" id="UP000756132">
    <property type="component" value="Chromosome 6"/>
</dbReference>
<organism evidence="3 4">
    <name type="scientific">Passalora fulva</name>
    <name type="common">Tomato leaf mold</name>
    <name type="synonym">Cladosporium fulvum</name>
    <dbReference type="NCBI Taxonomy" id="5499"/>
    <lineage>
        <taxon>Eukaryota</taxon>
        <taxon>Fungi</taxon>
        <taxon>Dikarya</taxon>
        <taxon>Ascomycota</taxon>
        <taxon>Pezizomycotina</taxon>
        <taxon>Dothideomycetes</taxon>
        <taxon>Dothideomycetidae</taxon>
        <taxon>Mycosphaerellales</taxon>
        <taxon>Mycosphaerellaceae</taxon>
        <taxon>Fulvia</taxon>
    </lineage>
</organism>
<dbReference type="OMA" id="HAQYARR"/>
<feature type="domain" description="Alpha/beta hydrolase fold-3" evidence="2">
    <location>
        <begin position="102"/>
        <end position="322"/>
    </location>
</feature>
<evidence type="ECO:0000313" key="3">
    <source>
        <dbReference type="EMBL" id="UJO18869.1"/>
    </source>
</evidence>
<dbReference type="InterPro" id="IPR013094">
    <property type="entry name" value="AB_hydrolase_3"/>
</dbReference>
<reference evidence="3" key="1">
    <citation type="submission" date="2021-12" db="EMBL/GenBank/DDBJ databases">
        <authorList>
            <person name="Zaccaron A."/>
            <person name="Stergiopoulos I."/>
        </authorList>
    </citation>
    <scope>NUCLEOTIDE SEQUENCE</scope>
    <source>
        <strain evidence="3">Race5_Kim</strain>
    </source>
</reference>
<sequence length="360" mass="39339">MSLETDPRMRPDLLAALKPLQMAINADAPPMDRKDTAAIEALNKQFSENMVTLYETLPNDLPGDDLEAALDESEITIDGQDGNKIKLYIRKPKNASTPLPAVLYIHGGGMTILNTAAKHHLRWIKSFALQGVVAMAVDFRNAWTLNGRNPFPAGLNDCAAAVKYIHAHKSSLGISHLILQGESGGANLSIATTIKANREGWVDAIAGIYALVPYIAGPEGFGWDEAKRLEVLPSLVENNGYFLHTNLMDAMGYYYHPVDSDLTNPLAWPYHAKVEDLKGLPPFVVCVDELDPLRDEGKAFLKKLIQAGVRASGEMNLGIVHGSEMISRKAIPDMYEKTVRGIVGFAKGLGEKREVEGLKI</sequence>
<dbReference type="OrthoDB" id="433474at2759"/>
<keyword evidence="1" id="KW-0378">Hydrolase</keyword>
<dbReference type="AlphaFoldDB" id="A0A9Q8PAF0"/>
<dbReference type="SUPFAM" id="SSF53474">
    <property type="entry name" value="alpha/beta-Hydrolases"/>
    <property type="match status" value="1"/>
</dbReference>
<gene>
    <name evidence="3" type="ORF">CLAFUR5_06744</name>
</gene>
<dbReference type="GeneID" id="71986622"/>
<evidence type="ECO:0000256" key="1">
    <source>
        <dbReference type="ARBA" id="ARBA00022801"/>
    </source>
</evidence>
<evidence type="ECO:0000259" key="2">
    <source>
        <dbReference type="Pfam" id="PF07859"/>
    </source>
</evidence>
<dbReference type="EMBL" id="CP090168">
    <property type="protein sequence ID" value="UJO18869.1"/>
    <property type="molecule type" value="Genomic_DNA"/>
</dbReference>
<dbReference type="RefSeq" id="XP_047763235.1">
    <property type="nucleotide sequence ID" value="XM_047905892.1"/>
</dbReference>